<reference evidence="1 2" key="1">
    <citation type="journal article" date="2010" name="J. Bacteriol.">
        <title>Biochemical characterization of a novel indole prenyltransferase from Streptomyces sp. SN-593.</title>
        <authorList>
            <person name="Takahashi S."/>
            <person name="Takagi H."/>
            <person name="Toyoda A."/>
            <person name="Uramoto M."/>
            <person name="Nogawa T."/>
            <person name="Ueki M."/>
            <person name="Sakaki Y."/>
            <person name="Osada H."/>
        </authorList>
    </citation>
    <scope>NUCLEOTIDE SEQUENCE [LARGE SCALE GENOMIC DNA]</scope>
    <source>
        <strain evidence="1 2">SN-593</strain>
    </source>
</reference>
<reference evidence="1 2" key="4">
    <citation type="journal article" date="2020" name="Sci. Rep.">
        <title>beta-carboline chemical signals induce reveromycin production through a LuxR family regulator in Streptomyces sp. SN-593.</title>
        <authorList>
            <person name="Panthee S."/>
            <person name="Kito N."/>
            <person name="Hayashi T."/>
            <person name="Shimizu T."/>
            <person name="Ishikawa J."/>
            <person name="Hamamoto H."/>
            <person name="Osada H."/>
            <person name="Takahashi S."/>
        </authorList>
    </citation>
    <scope>NUCLEOTIDE SEQUENCE [LARGE SCALE GENOMIC DNA]</scope>
    <source>
        <strain evidence="1 2">SN-593</strain>
    </source>
</reference>
<dbReference type="AlphaFoldDB" id="A0A7U3UVI8"/>
<dbReference type="KEGG" id="arev:RVR_8274"/>
<organism evidence="1 2">
    <name type="scientific">Actinacidiphila reveromycinica</name>
    <dbReference type="NCBI Taxonomy" id="659352"/>
    <lineage>
        <taxon>Bacteria</taxon>
        <taxon>Bacillati</taxon>
        <taxon>Actinomycetota</taxon>
        <taxon>Actinomycetes</taxon>
        <taxon>Kitasatosporales</taxon>
        <taxon>Streptomycetaceae</taxon>
        <taxon>Actinacidiphila</taxon>
    </lineage>
</organism>
<sequence>MTSSDTPTHHPITLLVGGQECLDRECEEYATEDGGNDPGVERCSHIREEIVCAQCSTMTREGYWENTVPWTGPHATTGGVQR</sequence>
<name>A0A7U3UVI8_9ACTN</name>
<dbReference type="Proteomes" id="UP000595703">
    <property type="component" value="Chromosome"/>
</dbReference>
<protein>
    <submittedName>
        <fullName evidence="1">Uncharacterized protein</fullName>
    </submittedName>
</protein>
<proteinExistence type="predicted"/>
<evidence type="ECO:0000313" key="1">
    <source>
        <dbReference type="EMBL" id="BBB01041.1"/>
    </source>
</evidence>
<gene>
    <name evidence="1" type="ORF">RVR_8274</name>
</gene>
<reference evidence="1 2" key="3">
    <citation type="journal article" date="2011" name="Nat. Chem. Biol.">
        <title>Reveromycin A biosynthesis uses RevG and RevJ for stereospecific spiroacetal formation.</title>
        <authorList>
            <person name="Takahashi S."/>
            <person name="Toyoda A."/>
            <person name="Sekiyama Y."/>
            <person name="Takagi H."/>
            <person name="Nogawa T."/>
            <person name="Uramoto M."/>
            <person name="Suzuki R."/>
            <person name="Koshino H."/>
            <person name="Kumano T."/>
            <person name="Panthee S."/>
            <person name="Dairi T."/>
            <person name="Ishikawa J."/>
            <person name="Ikeda H."/>
            <person name="Sakaki Y."/>
            <person name="Osada H."/>
        </authorList>
    </citation>
    <scope>NUCLEOTIDE SEQUENCE [LARGE SCALE GENOMIC DNA]</scope>
    <source>
        <strain evidence="1 2">SN-593</strain>
    </source>
</reference>
<keyword evidence="2" id="KW-1185">Reference proteome</keyword>
<dbReference type="EMBL" id="AP018365">
    <property type="protein sequence ID" value="BBB01041.1"/>
    <property type="molecule type" value="Genomic_DNA"/>
</dbReference>
<accession>A0A7U3UVI8</accession>
<dbReference type="RefSeq" id="WP_202236991.1">
    <property type="nucleotide sequence ID" value="NZ_AP018365.1"/>
</dbReference>
<evidence type="ECO:0000313" key="2">
    <source>
        <dbReference type="Proteomes" id="UP000595703"/>
    </source>
</evidence>
<reference evidence="1 2" key="2">
    <citation type="journal article" date="2011" name="J. Antibiot.">
        <title>Furaquinocins I and J: novel polyketide isoprenoid hybrid compounds from Streptomyces reveromyceticus SN-593.</title>
        <authorList>
            <person name="Panthee S."/>
            <person name="Takahashi S."/>
            <person name="Takagi H."/>
            <person name="Nogawa T."/>
            <person name="Oowada E."/>
            <person name="Uramoto M."/>
            <person name="Osada H."/>
        </authorList>
    </citation>
    <scope>NUCLEOTIDE SEQUENCE [LARGE SCALE GENOMIC DNA]</scope>
    <source>
        <strain evidence="1 2">SN-593</strain>
    </source>
</reference>